<reference evidence="4" key="1">
    <citation type="submission" date="2017-07" db="EMBL/GenBank/DDBJ databases">
        <title>Taro Niue Genome Assembly and Annotation.</title>
        <authorList>
            <person name="Atibalentja N."/>
            <person name="Keating K."/>
            <person name="Fields C.J."/>
        </authorList>
    </citation>
    <scope>NUCLEOTIDE SEQUENCE</scope>
    <source>
        <strain evidence="4">Niue_2</strain>
        <tissue evidence="4">Leaf</tissue>
    </source>
</reference>
<feature type="region of interest" description="Disordered" evidence="1">
    <location>
        <begin position="300"/>
        <end position="342"/>
    </location>
</feature>
<evidence type="ECO:0000256" key="1">
    <source>
        <dbReference type="SAM" id="MobiDB-lite"/>
    </source>
</evidence>
<dbReference type="PANTHER" id="PTHR31105">
    <property type="entry name" value="EXTRA-LARGE G-PROTEIN-LIKE"/>
    <property type="match status" value="1"/>
</dbReference>
<dbReference type="Pfam" id="PF11331">
    <property type="entry name" value="Zn_ribbon_12"/>
    <property type="match status" value="1"/>
</dbReference>
<dbReference type="EMBL" id="NMUH01010128">
    <property type="protein sequence ID" value="MQM20736.1"/>
    <property type="molecule type" value="Genomic_DNA"/>
</dbReference>
<evidence type="ECO:0000313" key="4">
    <source>
        <dbReference type="EMBL" id="MQM20736.1"/>
    </source>
</evidence>
<name>A0A843XN38_COLES</name>
<feature type="compositionally biased region" description="Polar residues" evidence="1">
    <location>
        <begin position="300"/>
        <end position="311"/>
    </location>
</feature>
<feature type="region of interest" description="Disordered" evidence="1">
    <location>
        <begin position="678"/>
        <end position="714"/>
    </location>
</feature>
<keyword evidence="5" id="KW-1185">Reference proteome</keyword>
<dbReference type="OrthoDB" id="1930285at2759"/>
<sequence length="942" mass="103032">MQSWFGTKWHVRRLDATPPEPKLFKTRQLPAASSTHVRDPRGIVDSPDSLLHPEVDPTSTGVGTRLTQANRGVGQRATSMRLEDRETSTRGFPGSDSGKPPFTIPEEEEEEEDDEEGEERRLVVKLSEGGHRERLQRGRLVQKATDRHLVRKFPPLRIRRQGLNWLLHPWKNTNHVSSPPPSLSVPPSLAAVLGSGGGIAGGSKLRALRALPASSVYALLRRSHLAGSESKASDSLPSGSGGVVWFHLLRKAMASEASKPRFVKCPKCLRLLMEIAGVPVYKCGACGTILQAKARHVDLQQNPPCSTSENSSRGDESNDLSEEDPPSRRENADVEAGSAPKFSYPAGQSAAMAVDIISMLSAPQPQLGGSGTHSKHGSVNSVEMTESVISEEEVLDGIPGSSLIRNPVTSIASSSHSYELGVSSGDDISGKHERYRRLSRRTFRYRNSSESSSGEARDRKEGDLAGKNQPAPLNEMCDASDVGISSLKQRSSSRNSDHTSDPDDRSGSEGFFPLQIEIESDQLSSASRSPSRDSTSAEDFPCDILGDISSSRLGNLQRDRAMEPPGRVDLLRDQPSKPYAGGRRGDQRVPVGGRRHDGLRPPVFSNPISEQVLTSLYNGDMPQWQSAASRRKPIAQRYMSPGVPLPAEGNGSRLHHHPEGWSVPAHCGPCSLQSYSHPSTASSSGFSDLDRDHHRGKLPGKEKRQHRKRRQCRPVSGGAPFVVCDKCLELLQLPVDFLICRGRLHKLRCGACSEVLTFLYQGGHIAPHHASIHELSAHPSQDTLHEDPVSYSEENGPPPSQTYSTDGEPCTLRSSPEEEGKKRYKQLMGDPPLHHLLGYASARDLIFVPGDEDDIYQGIDMSRFRSVPGDVHDQGCGGTGRSPPKVGHSPNHSEIEEERPALRLPGSRRRPPVHGFVRGDVEELSRGLENMKLRSNRNGRPW</sequence>
<feature type="compositionally biased region" description="Basic and acidic residues" evidence="1">
    <location>
        <begin position="455"/>
        <end position="464"/>
    </location>
</feature>
<evidence type="ECO:0000259" key="3">
    <source>
        <dbReference type="Pfam" id="PF22910"/>
    </source>
</evidence>
<evidence type="ECO:0000313" key="5">
    <source>
        <dbReference type="Proteomes" id="UP000652761"/>
    </source>
</evidence>
<proteinExistence type="predicted"/>
<evidence type="ECO:0008006" key="6">
    <source>
        <dbReference type="Google" id="ProtNLM"/>
    </source>
</evidence>
<dbReference type="GO" id="GO:1900150">
    <property type="term" value="P:regulation of defense response to fungus"/>
    <property type="evidence" value="ECO:0007669"/>
    <property type="project" value="InterPro"/>
</dbReference>
<comment type="caution">
    <text evidence="4">The sequence shown here is derived from an EMBL/GenBank/DDBJ whole genome shotgun (WGS) entry which is preliminary data.</text>
</comment>
<accession>A0A843XN38</accession>
<feature type="compositionally biased region" description="Polar residues" evidence="1">
    <location>
        <begin position="57"/>
        <end position="70"/>
    </location>
</feature>
<organism evidence="4 5">
    <name type="scientific">Colocasia esculenta</name>
    <name type="common">Wild taro</name>
    <name type="synonym">Arum esculentum</name>
    <dbReference type="NCBI Taxonomy" id="4460"/>
    <lineage>
        <taxon>Eukaryota</taxon>
        <taxon>Viridiplantae</taxon>
        <taxon>Streptophyta</taxon>
        <taxon>Embryophyta</taxon>
        <taxon>Tracheophyta</taxon>
        <taxon>Spermatophyta</taxon>
        <taxon>Magnoliopsida</taxon>
        <taxon>Liliopsida</taxon>
        <taxon>Araceae</taxon>
        <taxon>Aroideae</taxon>
        <taxon>Colocasieae</taxon>
        <taxon>Colocasia</taxon>
    </lineage>
</organism>
<feature type="compositionally biased region" description="Low complexity" evidence="1">
    <location>
        <begin position="485"/>
        <end position="494"/>
    </location>
</feature>
<feature type="domain" description="Enhanced disease resistance 4-like N-terminal" evidence="3">
    <location>
        <begin position="259"/>
        <end position="292"/>
    </location>
</feature>
<feature type="domain" description="Probable zinc-ribbon" evidence="2">
    <location>
        <begin position="717"/>
        <end position="758"/>
    </location>
</feature>
<dbReference type="InterPro" id="IPR021480">
    <property type="entry name" value="Zinc_ribbon_12"/>
</dbReference>
<feature type="compositionally biased region" description="Basic and acidic residues" evidence="1">
    <location>
        <begin position="495"/>
        <end position="507"/>
    </location>
</feature>
<feature type="compositionally biased region" description="Basic residues" evidence="1">
    <location>
        <begin position="694"/>
        <end position="712"/>
    </location>
</feature>
<gene>
    <name evidence="4" type="ORF">Taro_053766</name>
</gene>
<evidence type="ECO:0000259" key="2">
    <source>
        <dbReference type="Pfam" id="PF11331"/>
    </source>
</evidence>
<dbReference type="AlphaFoldDB" id="A0A843XN38"/>
<dbReference type="InterPro" id="IPR055126">
    <property type="entry name" value="EDR4-like_N"/>
</dbReference>
<feature type="region of interest" description="Disordered" evidence="1">
    <location>
        <begin position="439"/>
        <end position="606"/>
    </location>
</feature>
<feature type="compositionally biased region" description="Acidic residues" evidence="1">
    <location>
        <begin position="105"/>
        <end position="117"/>
    </location>
</feature>
<dbReference type="InterPro" id="IPR040244">
    <property type="entry name" value="EDR4-like"/>
</dbReference>
<feature type="region of interest" description="Disordered" evidence="1">
    <location>
        <begin position="779"/>
        <end position="822"/>
    </location>
</feature>
<feature type="compositionally biased region" description="Low complexity" evidence="1">
    <location>
        <begin position="521"/>
        <end position="534"/>
    </location>
</feature>
<dbReference type="Proteomes" id="UP000652761">
    <property type="component" value="Unassembled WGS sequence"/>
</dbReference>
<feature type="region of interest" description="Disordered" evidence="1">
    <location>
        <begin position="866"/>
        <end position="899"/>
    </location>
</feature>
<dbReference type="Pfam" id="PF22910">
    <property type="entry name" value="EDR4-like_1st"/>
    <property type="match status" value="1"/>
</dbReference>
<protein>
    <recommendedName>
        <fullName evidence="6">Zinc-ribbon domain-containing protein</fullName>
    </recommendedName>
</protein>
<feature type="region of interest" description="Disordered" evidence="1">
    <location>
        <begin position="20"/>
        <end position="120"/>
    </location>
</feature>
<dbReference type="PANTHER" id="PTHR31105:SF38">
    <property type="entry name" value="PROTEIN ENHANCED DISEASE RESISTANCE 4"/>
    <property type="match status" value="1"/>
</dbReference>